<evidence type="ECO:0000256" key="1">
    <source>
        <dbReference type="SAM" id="MobiDB-lite"/>
    </source>
</evidence>
<feature type="region of interest" description="Disordered" evidence="1">
    <location>
        <begin position="1"/>
        <end position="23"/>
    </location>
</feature>
<dbReference type="AlphaFoldDB" id="A0A6L2N2U7"/>
<feature type="region of interest" description="Disordered" evidence="1">
    <location>
        <begin position="84"/>
        <end position="119"/>
    </location>
</feature>
<gene>
    <name evidence="2" type="ORF">Tci_050973</name>
</gene>
<comment type="caution">
    <text evidence="2">The sequence shown here is derived from an EMBL/GenBank/DDBJ whole genome shotgun (WGS) entry which is preliminary data.</text>
</comment>
<name>A0A6L2N2U7_TANCI</name>
<proteinExistence type="predicted"/>
<dbReference type="EMBL" id="BKCJ010007784">
    <property type="protein sequence ID" value="GEU78995.1"/>
    <property type="molecule type" value="Genomic_DNA"/>
</dbReference>
<accession>A0A6L2N2U7</accession>
<feature type="compositionally biased region" description="Polar residues" evidence="1">
    <location>
        <begin position="104"/>
        <end position="119"/>
    </location>
</feature>
<reference evidence="2" key="1">
    <citation type="journal article" date="2019" name="Sci. Rep.">
        <title>Draft genome of Tanacetum cinerariifolium, the natural source of mosquito coil.</title>
        <authorList>
            <person name="Yamashiro T."/>
            <person name="Shiraishi A."/>
            <person name="Satake H."/>
            <person name="Nakayama K."/>
        </authorList>
    </citation>
    <scope>NUCLEOTIDE SEQUENCE</scope>
</reference>
<evidence type="ECO:0000313" key="2">
    <source>
        <dbReference type="EMBL" id="GEU78995.1"/>
    </source>
</evidence>
<organism evidence="2">
    <name type="scientific">Tanacetum cinerariifolium</name>
    <name type="common">Dalmatian daisy</name>
    <name type="synonym">Chrysanthemum cinerariifolium</name>
    <dbReference type="NCBI Taxonomy" id="118510"/>
    <lineage>
        <taxon>Eukaryota</taxon>
        <taxon>Viridiplantae</taxon>
        <taxon>Streptophyta</taxon>
        <taxon>Embryophyta</taxon>
        <taxon>Tracheophyta</taxon>
        <taxon>Spermatophyta</taxon>
        <taxon>Magnoliopsida</taxon>
        <taxon>eudicotyledons</taxon>
        <taxon>Gunneridae</taxon>
        <taxon>Pentapetalae</taxon>
        <taxon>asterids</taxon>
        <taxon>campanulids</taxon>
        <taxon>Asterales</taxon>
        <taxon>Asteraceae</taxon>
        <taxon>Asteroideae</taxon>
        <taxon>Anthemideae</taxon>
        <taxon>Anthemidinae</taxon>
        <taxon>Tanacetum</taxon>
    </lineage>
</organism>
<protein>
    <submittedName>
        <fullName evidence="2">Uncharacterized protein</fullName>
    </submittedName>
</protein>
<sequence>MKNTSGTSVAPHALRPSHSVPQPKEFNVVKNRNVIGPGMVKINPSQMPRVDLVPNKQSSTSIRTNPITNSQRHVIVKGNVSSNTVTASSTRLVQNARTKRPQPKGNTRNATVPSASKNSQVKKNITIEEHRRTLLLSKNQKIMSSKCNNIKLAIRND</sequence>